<keyword evidence="2" id="KW-1185">Reference proteome</keyword>
<name>A0A1I2HXT6_9ACTN</name>
<dbReference type="AlphaFoldDB" id="A0A1I2HXT6"/>
<dbReference type="Proteomes" id="UP000199645">
    <property type="component" value="Unassembled WGS sequence"/>
</dbReference>
<evidence type="ECO:0000313" key="2">
    <source>
        <dbReference type="Proteomes" id="UP000199645"/>
    </source>
</evidence>
<dbReference type="STRING" id="35752.SAMN05421541_10913"/>
<accession>A0A1I2HXT6</accession>
<proteinExistence type="predicted"/>
<dbReference type="RefSeq" id="WP_177319866.1">
    <property type="nucleotide sequence ID" value="NZ_BOMT01000053.1"/>
</dbReference>
<dbReference type="EMBL" id="FONV01000009">
    <property type="protein sequence ID" value="SFF34170.1"/>
    <property type="molecule type" value="Genomic_DNA"/>
</dbReference>
<sequence length="104" mass="11170">MAKSESRTVLHPDVAQGDLEGFLLVRPDASLTGEVEHVQWEDNHPAGPDTHVTVSFDDGTNVEFPFGVPVVKVAARDVPSLTPAQLTAAAPARWGRDAGRWDDA</sequence>
<evidence type="ECO:0000313" key="1">
    <source>
        <dbReference type="EMBL" id="SFF34170.1"/>
    </source>
</evidence>
<gene>
    <name evidence="1" type="ORF">SAMN05421541_10913</name>
</gene>
<reference evidence="1 2" key="1">
    <citation type="submission" date="2016-10" db="EMBL/GenBank/DDBJ databases">
        <authorList>
            <person name="de Groot N.N."/>
        </authorList>
    </citation>
    <scope>NUCLEOTIDE SEQUENCE [LARGE SCALE GENOMIC DNA]</scope>
    <source>
        <strain evidence="1 2">DSM 43019</strain>
    </source>
</reference>
<protein>
    <submittedName>
        <fullName evidence="1">Uncharacterized protein</fullName>
    </submittedName>
</protein>
<organism evidence="1 2">
    <name type="scientific">Actinoplanes philippinensis</name>
    <dbReference type="NCBI Taxonomy" id="35752"/>
    <lineage>
        <taxon>Bacteria</taxon>
        <taxon>Bacillati</taxon>
        <taxon>Actinomycetota</taxon>
        <taxon>Actinomycetes</taxon>
        <taxon>Micromonosporales</taxon>
        <taxon>Micromonosporaceae</taxon>
        <taxon>Actinoplanes</taxon>
    </lineage>
</organism>